<organism evidence="2 3">
    <name type="scientific">Hahella chejuensis (strain KCTC 2396)</name>
    <dbReference type="NCBI Taxonomy" id="349521"/>
    <lineage>
        <taxon>Bacteria</taxon>
        <taxon>Pseudomonadati</taxon>
        <taxon>Pseudomonadota</taxon>
        <taxon>Gammaproteobacteria</taxon>
        <taxon>Oceanospirillales</taxon>
        <taxon>Hahellaceae</taxon>
        <taxon>Hahella</taxon>
    </lineage>
</organism>
<dbReference type="Gene3D" id="1.10.150.690">
    <property type="entry name" value="DUF2063"/>
    <property type="match status" value="1"/>
</dbReference>
<proteinExistence type="predicted"/>
<accession>Q2S7Y0</accession>
<dbReference type="RefSeq" id="WP_011400296.1">
    <property type="nucleotide sequence ID" value="NC_007645.1"/>
</dbReference>
<dbReference type="EMBL" id="CP000155">
    <property type="protein sequence ID" value="ABC33244.1"/>
    <property type="molecule type" value="Genomic_DNA"/>
</dbReference>
<dbReference type="AlphaFoldDB" id="Q2S7Y0"/>
<dbReference type="KEGG" id="hch:HCH_06610"/>
<reference evidence="2 3" key="1">
    <citation type="journal article" date="2005" name="Nucleic Acids Res.">
        <title>Genomic blueprint of Hahella chejuensis, a marine microbe producing an algicidal agent.</title>
        <authorList>
            <person name="Jeong H."/>
            <person name="Yim J.H."/>
            <person name="Lee C."/>
            <person name="Choi S.-H."/>
            <person name="Park Y.K."/>
            <person name="Yoon S.H."/>
            <person name="Hur C.-G."/>
            <person name="Kang H.-Y."/>
            <person name="Kim D."/>
            <person name="Lee H.H."/>
            <person name="Park K.H."/>
            <person name="Park S.-H."/>
            <person name="Park H.-S."/>
            <person name="Lee H.K."/>
            <person name="Oh T.K."/>
            <person name="Kim J.F."/>
        </authorList>
    </citation>
    <scope>NUCLEOTIDE SEQUENCE [LARGE SCALE GENOMIC DNA]</scope>
    <source>
        <strain evidence="2 3">KCTC 2396</strain>
    </source>
</reference>
<feature type="domain" description="Putative DNA-binding" evidence="1">
    <location>
        <begin position="7"/>
        <end position="98"/>
    </location>
</feature>
<sequence length="260" mass="29188">MSDLSRLQHDFLTAISTAEGGAVDSALSAGALNAAQRIEIYRNAYFTRLIGVLSEDYPAVRGLLGDETFKQMSRDFIILHPSSNMSVRWFGEALPDHLACTEPYRRHGVLAELAEWERLLRLMFDASDAQPIDMRAFQSIAPDAWPALCFDFIPALTLHRHCFNTVPIWKALKEEYTPPAPQALEQEETWLLWRAEWVTLFRSLAADEAAAITAVSEGANFADLCELLWEWHGETAAQRAAQLLQTWTQAGLLRGLAQDV</sequence>
<keyword evidence="3" id="KW-1185">Reference proteome</keyword>
<evidence type="ECO:0000313" key="3">
    <source>
        <dbReference type="Proteomes" id="UP000000238"/>
    </source>
</evidence>
<dbReference type="Pfam" id="PF09836">
    <property type="entry name" value="DUF2063"/>
    <property type="match status" value="1"/>
</dbReference>
<dbReference type="eggNOG" id="COG3219">
    <property type="taxonomic scope" value="Bacteria"/>
</dbReference>
<protein>
    <recommendedName>
        <fullName evidence="1">Putative DNA-binding domain-containing protein</fullName>
    </recommendedName>
</protein>
<evidence type="ECO:0000313" key="2">
    <source>
        <dbReference type="EMBL" id="ABC33244.1"/>
    </source>
</evidence>
<gene>
    <name evidence="2" type="ordered locus">HCH_06610</name>
</gene>
<dbReference type="OrthoDB" id="343356at2"/>
<name>Q2S7Y0_HAHCH</name>
<dbReference type="HOGENOM" id="CLU_086594_1_0_6"/>
<dbReference type="Proteomes" id="UP000000238">
    <property type="component" value="Chromosome"/>
</dbReference>
<dbReference type="STRING" id="349521.HCH_06610"/>
<evidence type="ECO:0000259" key="1">
    <source>
        <dbReference type="Pfam" id="PF09836"/>
    </source>
</evidence>
<dbReference type="InterPro" id="IPR018640">
    <property type="entry name" value="DUF2063"/>
</dbReference>
<dbReference type="InterPro" id="IPR044922">
    <property type="entry name" value="DUF2063_N_sf"/>
</dbReference>